<evidence type="ECO:0000313" key="1">
    <source>
        <dbReference type="EMBL" id="CAE6801859.1"/>
    </source>
</evidence>
<reference evidence="1 2" key="1">
    <citation type="submission" date="2021-02" db="EMBL/GenBank/DDBJ databases">
        <authorList>
            <person name="Han P."/>
        </authorList>
    </citation>
    <scope>NUCLEOTIDE SEQUENCE [LARGE SCALE GENOMIC DNA]</scope>
    <source>
        <strain evidence="1">Candidatus Nitrospira sp. ZN2</strain>
    </source>
</reference>
<dbReference type="Proteomes" id="UP000675880">
    <property type="component" value="Unassembled WGS sequence"/>
</dbReference>
<protein>
    <recommendedName>
        <fullName evidence="3">Transposase DDE domain-containing protein</fullName>
    </recommendedName>
</protein>
<proteinExistence type="predicted"/>
<comment type="caution">
    <text evidence="1">The sequence shown here is derived from an EMBL/GenBank/DDBJ whole genome shotgun (WGS) entry which is preliminary data.</text>
</comment>
<keyword evidence="2" id="KW-1185">Reference proteome</keyword>
<gene>
    <name evidence="1" type="ORF">NSPZN2_80103</name>
</gene>
<name>A0ABN7MKF2_9BACT</name>
<evidence type="ECO:0008006" key="3">
    <source>
        <dbReference type="Google" id="ProtNLM"/>
    </source>
</evidence>
<organism evidence="1 2">
    <name type="scientific">Nitrospira defluvii</name>
    <dbReference type="NCBI Taxonomy" id="330214"/>
    <lineage>
        <taxon>Bacteria</taxon>
        <taxon>Pseudomonadati</taxon>
        <taxon>Nitrospirota</taxon>
        <taxon>Nitrospiria</taxon>
        <taxon>Nitrospirales</taxon>
        <taxon>Nitrospiraceae</taxon>
        <taxon>Nitrospira</taxon>
    </lineage>
</organism>
<sequence>MRKQSASGVLARHCRLTFSAAFTNVTLLLRRVADLAAALLDGLFAHPAWCIDAGRSVEPNSHDDEKSEFFRNLLRPRWR</sequence>
<accession>A0ABN7MKF2</accession>
<dbReference type="EMBL" id="CAJNBJ010000021">
    <property type="protein sequence ID" value="CAE6801859.1"/>
    <property type="molecule type" value="Genomic_DNA"/>
</dbReference>
<evidence type="ECO:0000313" key="2">
    <source>
        <dbReference type="Proteomes" id="UP000675880"/>
    </source>
</evidence>